<feature type="chain" id="PRO_5046229711" evidence="1">
    <location>
        <begin position="21"/>
        <end position="126"/>
    </location>
</feature>
<dbReference type="Proteomes" id="UP000813018">
    <property type="component" value="Unassembled WGS sequence"/>
</dbReference>
<dbReference type="EMBL" id="JAHYXK010000004">
    <property type="protein sequence ID" value="MBW7466750.1"/>
    <property type="molecule type" value="Genomic_DNA"/>
</dbReference>
<evidence type="ECO:0000313" key="3">
    <source>
        <dbReference type="Proteomes" id="UP000813018"/>
    </source>
</evidence>
<comment type="caution">
    <text evidence="2">The sequence shown here is derived from an EMBL/GenBank/DDBJ whole genome shotgun (WGS) entry which is preliminary data.</text>
</comment>
<name>A0ABS7CSD5_9BACT</name>
<reference evidence="2 3" key="1">
    <citation type="journal article" date="2016" name="Int. J. Syst. Evol. Microbiol.">
        <title>Pontibacter aydingkolensis sp. nov., isolated from soil of a salt lake.</title>
        <authorList>
            <person name="Osman G."/>
            <person name="Zhang T."/>
            <person name="Lou K."/>
            <person name="Gao Y."/>
            <person name="Chang W."/>
            <person name="Lin Q."/>
            <person name="Yang H.M."/>
            <person name="Huo X.D."/>
            <person name="Wang N."/>
        </authorList>
    </citation>
    <scope>NUCLEOTIDE SEQUENCE [LARGE SCALE GENOMIC DNA]</scope>
    <source>
        <strain evidence="2 3">KACC 19255</strain>
    </source>
</reference>
<proteinExistence type="predicted"/>
<evidence type="ECO:0000256" key="1">
    <source>
        <dbReference type="SAM" id="SignalP"/>
    </source>
</evidence>
<organism evidence="2 3">
    <name type="scientific">Pontibacter aydingkolensis</name>
    <dbReference type="NCBI Taxonomy" id="1911536"/>
    <lineage>
        <taxon>Bacteria</taxon>
        <taxon>Pseudomonadati</taxon>
        <taxon>Bacteroidota</taxon>
        <taxon>Cytophagia</taxon>
        <taxon>Cytophagales</taxon>
        <taxon>Hymenobacteraceae</taxon>
        <taxon>Pontibacter</taxon>
    </lineage>
</organism>
<feature type="signal peptide" evidence="1">
    <location>
        <begin position="1"/>
        <end position="20"/>
    </location>
</feature>
<gene>
    <name evidence="2" type="ORF">K0O23_06700</name>
</gene>
<sequence>MKNLLLSVSICILSSVSVFAQGHDYTLSSSQEAKCTELTRSMVNELRLNEIGYIKLKALNRERMALEEAAKESLKDDLAAQSIKLQEIGSDYDQKLTAMLDASQLQAYAAYKRKSTINYIAVSEEK</sequence>
<dbReference type="RefSeq" id="WP_219876629.1">
    <property type="nucleotide sequence ID" value="NZ_JAHYXK010000004.1"/>
</dbReference>
<protein>
    <submittedName>
        <fullName evidence="2">Uncharacterized protein</fullName>
    </submittedName>
</protein>
<accession>A0ABS7CSD5</accession>
<keyword evidence="1" id="KW-0732">Signal</keyword>
<evidence type="ECO:0000313" key="2">
    <source>
        <dbReference type="EMBL" id="MBW7466750.1"/>
    </source>
</evidence>
<keyword evidence="3" id="KW-1185">Reference proteome</keyword>